<evidence type="ECO:0000256" key="1">
    <source>
        <dbReference type="ARBA" id="ARBA00004370"/>
    </source>
</evidence>
<keyword evidence="5 8" id="KW-0472">Membrane</keyword>
<dbReference type="InterPro" id="IPR020781">
    <property type="entry name" value="ATPase_OSCP/d_CS"/>
</dbReference>
<proteinExistence type="inferred from homology"/>
<evidence type="ECO:0000256" key="2">
    <source>
        <dbReference type="ARBA" id="ARBA00022448"/>
    </source>
</evidence>
<evidence type="ECO:0000313" key="10">
    <source>
        <dbReference type="Proteomes" id="UP000664209"/>
    </source>
</evidence>
<gene>
    <name evidence="8" type="primary">atpH</name>
    <name evidence="9" type="ORF">J4G33_03455</name>
</gene>
<evidence type="ECO:0000256" key="7">
    <source>
        <dbReference type="ARBA" id="ARBA00023310"/>
    </source>
</evidence>
<dbReference type="PROSITE" id="PS00389">
    <property type="entry name" value="ATPASE_DELTA"/>
    <property type="match status" value="1"/>
</dbReference>
<evidence type="ECO:0000256" key="8">
    <source>
        <dbReference type="HAMAP-Rule" id="MF_01416"/>
    </source>
</evidence>
<reference evidence="9" key="1">
    <citation type="submission" date="2021-03" db="EMBL/GenBank/DDBJ databases">
        <title>Actinotalea soli sp. nov., isolated from soil.</title>
        <authorList>
            <person name="Ping W."/>
            <person name="Zhang J."/>
        </authorList>
    </citation>
    <scope>NUCLEOTIDE SEQUENCE</scope>
    <source>
        <strain evidence="9">BY-33</strain>
    </source>
</reference>
<comment type="subcellular location">
    <subcellularLocation>
        <location evidence="8">Cell membrane</location>
        <topology evidence="8">Peripheral membrane protein</topology>
    </subcellularLocation>
    <subcellularLocation>
        <location evidence="1">Membrane</location>
    </subcellularLocation>
</comment>
<keyword evidence="7 8" id="KW-0066">ATP synthesis</keyword>
<comment type="function">
    <text evidence="8">This protein is part of the stalk that links CF(0) to CF(1). It either transmits conformational changes from CF(0) to CF(1) or is implicated in proton conduction.</text>
</comment>
<evidence type="ECO:0000256" key="6">
    <source>
        <dbReference type="ARBA" id="ARBA00023196"/>
    </source>
</evidence>
<dbReference type="HAMAP" id="MF_01416">
    <property type="entry name" value="ATP_synth_delta_bact"/>
    <property type="match status" value="1"/>
</dbReference>
<name>A0A939LNP4_9CELL</name>
<keyword evidence="8" id="KW-1003">Cell membrane</keyword>
<dbReference type="Pfam" id="PF00213">
    <property type="entry name" value="OSCP"/>
    <property type="match status" value="1"/>
</dbReference>
<evidence type="ECO:0000256" key="3">
    <source>
        <dbReference type="ARBA" id="ARBA00022781"/>
    </source>
</evidence>
<dbReference type="Proteomes" id="UP000664209">
    <property type="component" value="Unassembled WGS sequence"/>
</dbReference>
<accession>A0A939LNP4</accession>
<evidence type="ECO:0000256" key="5">
    <source>
        <dbReference type="ARBA" id="ARBA00023136"/>
    </source>
</evidence>
<keyword evidence="4 8" id="KW-0406">Ion transport</keyword>
<dbReference type="NCBIfam" id="NF009967">
    <property type="entry name" value="PRK13430.1"/>
    <property type="match status" value="1"/>
</dbReference>
<organism evidence="9 10">
    <name type="scientific">Actinotalea soli</name>
    <dbReference type="NCBI Taxonomy" id="2819234"/>
    <lineage>
        <taxon>Bacteria</taxon>
        <taxon>Bacillati</taxon>
        <taxon>Actinomycetota</taxon>
        <taxon>Actinomycetes</taxon>
        <taxon>Micrococcales</taxon>
        <taxon>Cellulomonadaceae</taxon>
        <taxon>Actinotalea</taxon>
    </lineage>
</organism>
<comment type="caution">
    <text evidence="9">The sequence shown here is derived from an EMBL/GenBank/DDBJ whole genome shotgun (WGS) entry which is preliminary data.</text>
</comment>
<keyword evidence="6 8" id="KW-0139">CF(1)</keyword>
<evidence type="ECO:0000313" key="9">
    <source>
        <dbReference type="EMBL" id="MBO1750853.1"/>
    </source>
</evidence>
<dbReference type="GO" id="GO:0046933">
    <property type="term" value="F:proton-transporting ATP synthase activity, rotational mechanism"/>
    <property type="evidence" value="ECO:0007669"/>
    <property type="project" value="UniProtKB-UniRule"/>
</dbReference>
<comment type="function">
    <text evidence="8">F(1)F(0) ATP synthase produces ATP from ADP in the presence of a proton or sodium gradient. F-type ATPases consist of two structural domains, F(1) containing the extramembraneous catalytic core and F(0) containing the membrane proton channel, linked together by a central stalk and a peripheral stalk. During catalysis, ATP synthesis in the catalytic domain of F(1) is coupled via a rotary mechanism of the central stalk subunits to proton translocation.</text>
</comment>
<keyword evidence="10" id="KW-1185">Reference proteome</keyword>
<comment type="similarity">
    <text evidence="8">Belongs to the ATPase delta chain family.</text>
</comment>
<keyword evidence="3 8" id="KW-0375">Hydrogen ion transport</keyword>
<dbReference type="PANTHER" id="PTHR11910">
    <property type="entry name" value="ATP SYNTHASE DELTA CHAIN"/>
    <property type="match status" value="1"/>
</dbReference>
<protein>
    <recommendedName>
        <fullName evidence="8">ATP synthase subunit delta</fullName>
    </recommendedName>
    <alternativeName>
        <fullName evidence="8">ATP synthase F(1) sector subunit delta</fullName>
    </alternativeName>
    <alternativeName>
        <fullName evidence="8">F-type ATPase subunit delta</fullName>
        <shortName evidence="8">F-ATPase subunit delta</shortName>
    </alternativeName>
</protein>
<dbReference type="AlphaFoldDB" id="A0A939LNP4"/>
<evidence type="ECO:0000256" key="4">
    <source>
        <dbReference type="ARBA" id="ARBA00023065"/>
    </source>
</evidence>
<keyword evidence="2 8" id="KW-0813">Transport</keyword>
<dbReference type="InterPro" id="IPR000711">
    <property type="entry name" value="ATPase_OSCP/dsu"/>
</dbReference>
<dbReference type="EMBL" id="JAGEMK010000001">
    <property type="protein sequence ID" value="MBO1750853.1"/>
    <property type="molecule type" value="Genomic_DNA"/>
</dbReference>
<sequence length="271" mass="28354">MRGTGQASLDQVAGLFEPVLAQAGPDAAVIGEQLFALVDALDSSGSLRRALSDPARSGDDKAALVTGLLGGKVDGRVTEVVAGLARARWSAEADLVTAVEHLGLDAVLAAAEHAGALAQVEDELFRLDRMLVGQRELRQALTARGADAGQRARLVRTVLEGKVHAFTLQLVERVARAPRGRSVSASLGLVGRLAAARRERLVAAVSVATTLTKAQEARLTGLLEQAYGRPVQLNLSVDPAVIGGMRIQVGSEVVDSTVLARLDDARRRLAG</sequence>
<dbReference type="RefSeq" id="WP_208054467.1">
    <property type="nucleotide sequence ID" value="NZ_JAGEMK010000001.1"/>
</dbReference>
<dbReference type="PRINTS" id="PR00125">
    <property type="entry name" value="ATPASEDELTA"/>
</dbReference>
<dbReference type="GO" id="GO:0045259">
    <property type="term" value="C:proton-transporting ATP synthase complex"/>
    <property type="evidence" value="ECO:0007669"/>
    <property type="project" value="UniProtKB-KW"/>
</dbReference>
<dbReference type="GO" id="GO:0005886">
    <property type="term" value="C:plasma membrane"/>
    <property type="evidence" value="ECO:0007669"/>
    <property type="project" value="UniProtKB-SubCell"/>
</dbReference>